<keyword evidence="1 11" id="KW-0533">Nickel</keyword>
<dbReference type="GO" id="GO:0001680">
    <property type="term" value="P:tRNA 3'-terminal CCA addition"/>
    <property type="evidence" value="ECO:0007669"/>
    <property type="project" value="UniProtKB-UniRule"/>
</dbReference>
<comment type="function">
    <text evidence="11">Catalyzes the addition and repair of the essential 3'-terminal CCA sequence in tRNAs without using a nucleic acid template. Adds these three nucleotides in the order of C, C, and A to the tRNA nucleotide-73, using CTP and ATP as substrates and producing inorganic pyrophosphate. tRNA 3'-terminal CCA addition is required both for tRNA processing and repair. Also involved in tRNA surveillance by mediating tandem CCA addition to generate a CCACCA at the 3' terminus of unstable tRNAs. While stable tRNAs receive only 3'-terminal CCA, unstable tRNAs are marked with CCACCA and rapidly degraded.</text>
</comment>
<dbReference type="InterPro" id="IPR012006">
    <property type="entry name" value="CCA_bact"/>
</dbReference>
<dbReference type="GO" id="GO:0005524">
    <property type="term" value="F:ATP binding"/>
    <property type="evidence" value="ECO:0007669"/>
    <property type="project" value="UniProtKB-UniRule"/>
</dbReference>
<dbReference type="AlphaFoldDB" id="A0A3S2UZP2"/>
<comment type="subunit">
    <text evidence="11">Monomer. Can also form homodimers and oligomers.</text>
</comment>
<dbReference type="InterPro" id="IPR006674">
    <property type="entry name" value="HD_domain"/>
</dbReference>
<dbReference type="GO" id="GO:0016791">
    <property type="term" value="F:phosphatase activity"/>
    <property type="evidence" value="ECO:0007669"/>
    <property type="project" value="UniProtKB-UniRule"/>
</dbReference>
<dbReference type="GO" id="GO:0160016">
    <property type="term" value="F:CCACCA tRNA nucleotidyltransferase activity"/>
    <property type="evidence" value="ECO:0007669"/>
    <property type="project" value="RHEA"/>
</dbReference>
<evidence type="ECO:0000256" key="11">
    <source>
        <dbReference type="HAMAP-Rule" id="MF_01261"/>
    </source>
</evidence>
<dbReference type="Proteomes" id="UP000288587">
    <property type="component" value="Unassembled WGS sequence"/>
</dbReference>
<keyword evidence="8 11" id="KW-0067">ATP-binding</keyword>
<dbReference type="HAMAP" id="MF_01261">
    <property type="entry name" value="CCA_bact_type1"/>
    <property type="match status" value="1"/>
</dbReference>
<comment type="miscellaneous">
    <text evidence="11">A single active site specifically recognizes both ATP and CTP and is responsible for their addition.</text>
</comment>
<evidence type="ECO:0000259" key="12">
    <source>
        <dbReference type="PROSITE" id="PS51831"/>
    </source>
</evidence>
<comment type="domain">
    <text evidence="11">Comprises two domains: an N-terminal domain containing the nucleotidyltransferase activity and a C-terminal HD domain associated with both phosphodiesterase and phosphatase activities.</text>
</comment>
<dbReference type="GO" id="GO:0000287">
    <property type="term" value="F:magnesium ion binding"/>
    <property type="evidence" value="ECO:0007669"/>
    <property type="project" value="UniProtKB-UniRule"/>
</dbReference>
<keyword evidence="4 11" id="KW-0548">Nucleotidyltransferase</keyword>
<keyword evidence="6 11" id="KW-0547">Nucleotide-binding</keyword>
<dbReference type="EC" id="3.1.3.-" evidence="11"/>
<dbReference type="CDD" id="cd00077">
    <property type="entry name" value="HDc"/>
    <property type="match status" value="1"/>
</dbReference>
<feature type="binding site" evidence="11">
    <location>
        <position position="8"/>
    </location>
    <ligand>
        <name>CTP</name>
        <dbReference type="ChEBI" id="CHEBI:37563"/>
    </ligand>
</feature>
<dbReference type="InterPro" id="IPR002646">
    <property type="entry name" value="PolA_pol_head_dom"/>
</dbReference>
<dbReference type="SUPFAM" id="SSF81301">
    <property type="entry name" value="Nucleotidyltransferase"/>
    <property type="match status" value="1"/>
</dbReference>
<dbReference type="Pfam" id="PF01743">
    <property type="entry name" value="PolyA_pol"/>
    <property type="match status" value="1"/>
</dbReference>
<evidence type="ECO:0000313" key="14">
    <source>
        <dbReference type="Proteomes" id="UP000288587"/>
    </source>
</evidence>
<dbReference type="NCBIfam" id="NF008137">
    <property type="entry name" value="PRK10885.1"/>
    <property type="match status" value="1"/>
</dbReference>
<name>A0A3S2UZP2_9BURK</name>
<evidence type="ECO:0000256" key="5">
    <source>
        <dbReference type="ARBA" id="ARBA00022723"/>
    </source>
</evidence>
<keyword evidence="14" id="KW-1185">Reference proteome</keyword>
<feature type="binding site" evidence="11">
    <location>
        <position position="137"/>
    </location>
    <ligand>
        <name>CTP</name>
        <dbReference type="ChEBI" id="CHEBI:37563"/>
    </ligand>
</feature>
<dbReference type="Gene3D" id="1.10.3090.10">
    <property type="entry name" value="cca-adding enzyme, domain 2"/>
    <property type="match status" value="1"/>
</dbReference>
<protein>
    <recommendedName>
        <fullName evidence="11">Multifunctional CCA protein</fullName>
    </recommendedName>
    <domain>
        <recommendedName>
            <fullName evidence="11">CCA-adding enzyme</fullName>
            <ecNumber evidence="11">2.7.7.72</ecNumber>
        </recommendedName>
        <alternativeName>
            <fullName evidence="11">CCA tRNA nucleotidyltransferase</fullName>
        </alternativeName>
        <alternativeName>
            <fullName evidence="11">tRNA CCA-pyrophosphorylase</fullName>
        </alternativeName>
        <alternativeName>
            <fullName evidence="11">tRNA adenylyl-/cytidylyl-transferase</fullName>
        </alternativeName>
        <alternativeName>
            <fullName evidence="11">tRNA nucleotidyltransferase</fullName>
        </alternativeName>
        <alternativeName>
            <fullName evidence="11">tRNA-NT</fullName>
        </alternativeName>
    </domain>
    <domain>
        <recommendedName>
            <fullName evidence="11">2'-nucleotidase</fullName>
            <ecNumber evidence="11">3.1.3.-</ecNumber>
        </recommendedName>
    </domain>
    <domain>
        <recommendedName>
            <fullName evidence="11">2',3'-cyclic phosphodiesterase</fullName>
            <ecNumber evidence="11">3.1.4.-</ecNumber>
        </recommendedName>
    </domain>
    <domain>
        <recommendedName>
            <fullName evidence="11">Phosphatase</fullName>
        </recommendedName>
    </domain>
</protein>
<comment type="catalytic activity">
    <reaction evidence="11">
        <text>a tRNA precursor + 2 CTP + ATP = a tRNA with a 3' CCA end + 3 diphosphate</text>
        <dbReference type="Rhea" id="RHEA:14433"/>
        <dbReference type="Rhea" id="RHEA-COMP:10465"/>
        <dbReference type="Rhea" id="RHEA-COMP:10468"/>
        <dbReference type="ChEBI" id="CHEBI:30616"/>
        <dbReference type="ChEBI" id="CHEBI:33019"/>
        <dbReference type="ChEBI" id="CHEBI:37563"/>
        <dbReference type="ChEBI" id="CHEBI:74896"/>
        <dbReference type="ChEBI" id="CHEBI:83071"/>
        <dbReference type="EC" id="2.7.7.72"/>
    </reaction>
</comment>
<dbReference type="Pfam" id="PF01966">
    <property type="entry name" value="HD"/>
    <property type="match status" value="1"/>
</dbReference>
<dbReference type="EMBL" id="SACM01000003">
    <property type="protein sequence ID" value="RVT84675.1"/>
    <property type="molecule type" value="Genomic_DNA"/>
</dbReference>
<dbReference type="GO" id="GO:0004112">
    <property type="term" value="F:cyclic-nucleotide phosphodiesterase activity"/>
    <property type="evidence" value="ECO:0007669"/>
    <property type="project" value="UniProtKB-UniRule"/>
</dbReference>
<evidence type="ECO:0000256" key="3">
    <source>
        <dbReference type="ARBA" id="ARBA00022694"/>
    </source>
</evidence>
<dbReference type="GO" id="GO:0004810">
    <property type="term" value="F:CCA tRNA nucleotidyltransferase activity"/>
    <property type="evidence" value="ECO:0007669"/>
    <property type="project" value="UniProtKB-UniRule"/>
</dbReference>
<dbReference type="GO" id="GO:0000049">
    <property type="term" value="F:tRNA binding"/>
    <property type="evidence" value="ECO:0007669"/>
    <property type="project" value="UniProtKB-UniRule"/>
</dbReference>
<feature type="binding site" evidence="11">
    <location>
        <position position="8"/>
    </location>
    <ligand>
        <name>ATP</name>
        <dbReference type="ChEBI" id="CHEBI:30616"/>
    </ligand>
</feature>
<evidence type="ECO:0000256" key="7">
    <source>
        <dbReference type="ARBA" id="ARBA00022800"/>
    </source>
</evidence>
<keyword evidence="11" id="KW-0511">Multifunctional enzyme</keyword>
<feature type="domain" description="HD" evidence="12">
    <location>
        <begin position="226"/>
        <end position="327"/>
    </location>
</feature>
<feature type="binding site" evidence="11">
    <location>
        <position position="91"/>
    </location>
    <ligand>
        <name>CTP</name>
        <dbReference type="ChEBI" id="CHEBI:37563"/>
    </ligand>
</feature>
<dbReference type="EC" id="3.1.4.-" evidence="11"/>
<comment type="catalytic activity">
    <reaction evidence="11">
        <text>a tRNA with a 3' CCA end + 2 CTP + ATP = a tRNA with a 3' CCACCA end + 3 diphosphate</text>
        <dbReference type="Rhea" id="RHEA:76235"/>
        <dbReference type="Rhea" id="RHEA-COMP:10468"/>
        <dbReference type="Rhea" id="RHEA-COMP:18655"/>
        <dbReference type="ChEBI" id="CHEBI:30616"/>
        <dbReference type="ChEBI" id="CHEBI:33019"/>
        <dbReference type="ChEBI" id="CHEBI:37563"/>
        <dbReference type="ChEBI" id="CHEBI:83071"/>
        <dbReference type="ChEBI" id="CHEBI:195187"/>
    </reaction>
</comment>
<evidence type="ECO:0000256" key="1">
    <source>
        <dbReference type="ARBA" id="ARBA00022596"/>
    </source>
</evidence>
<keyword evidence="5 11" id="KW-0479">Metal-binding</keyword>
<dbReference type="Pfam" id="PF12627">
    <property type="entry name" value="PolyA_pol_RNAbd"/>
    <property type="match status" value="1"/>
</dbReference>
<evidence type="ECO:0000256" key="4">
    <source>
        <dbReference type="ARBA" id="ARBA00022695"/>
    </source>
</evidence>
<accession>A0A3S2UZP2</accession>
<dbReference type="InterPro" id="IPR032828">
    <property type="entry name" value="PolyA_RNA-bd"/>
</dbReference>
<keyword evidence="10 11" id="KW-0694">RNA-binding</keyword>
<dbReference type="Gene3D" id="3.30.460.10">
    <property type="entry name" value="Beta Polymerase, domain 2"/>
    <property type="match status" value="1"/>
</dbReference>
<comment type="cofactor">
    <cofactor evidence="11">
        <name>Ni(2+)</name>
        <dbReference type="ChEBI" id="CHEBI:49786"/>
    </cofactor>
    <text evidence="11">Nickel for phosphatase activity.</text>
</comment>
<feature type="binding site" evidence="11">
    <location>
        <position position="23"/>
    </location>
    <ligand>
        <name>Mg(2+)</name>
        <dbReference type="ChEBI" id="CHEBI:18420"/>
    </ligand>
</feature>
<keyword evidence="7 11" id="KW-0692">RNA repair</keyword>
<dbReference type="GO" id="GO:0042245">
    <property type="term" value="P:RNA repair"/>
    <property type="evidence" value="ECO:0007669"/>
    <property type="project" value="UniProtKB-KW"/>
</dbReference>
<feature type="binding site" evidence="11">
    <location>
        <position position="140"/>
    </location>
    <ligand>
        <name>CTP</name>
        <dbReference type="ChEBI" id="CHEBI:37563"/>
    </ligand>
</feature>
<dbReference type="OrthoDB" id="9805698at2"/>
<reference evidence="13 14" key="1">
    <citation type="submission" date="2019-01" db="EMBL/GenBank/DDBJ databases">
        <authorList>
            <person name="Chen W.-M."/>
        </authorList>
    </citation>
    <scope>NUCLEOTIDE SEQUENCE [LARGE SCALE GENOMIC DNA]</scope>
    <source>
        <strain evidence="13 14">CCP-18</strain>
    </source>
</reference>
<gene>
    <name evidence="11" type="primary">cca</name>
    <name evidence="13" type="ORF">EOD73_11085</name>
</gene>
<evidence type="ECO:0000256" key="10">
    <source>
        <dbReference type="ARBA" id="ARBA00022884"/>
    </source>
</evidence>
<evidence type="ECO:0000256" key="9">
    <source>
        <dbReference type="ARBA" id="ARBA00022842"/>
    </source>
</evidence>
<feature type="binding site" evidence="11">
    <location>
        <position position="91"/>
    </location>
    <ligand>
        <name>ATP</name>
        <dbReference type="ChEBI" id="CHEBI:30616"/>
    </ligand>
</feature>
<comment type="caution">
    <text evidence="13">The sequence shown here is derived from an EMBL/GenBank/DDBJ whole genome shotgun (WGS) entry which is preliminary data.</text>
</comment>
<keyword evidence="2 11" id="KW-0808">Transferase</keyword>
<dbReference type="PIRSF" id="PIRSF000813">
    <property type="entry name" value="CCA_bact"/>
    <property type="match status" value="1"/>
</dbReference>
<dbReference type="PANTHER" id="PTHR47545:SF1">
    <property type="entry name" value="MULTIFUNCTIONAL CCA PROTEIN"/>
    <property type="match status" value="1"/>
</dbReference>
<evidence type="ECO:0000256" key="8">
    <source>
        <dbReference type="ARBA" id="ARBA00022840"/>
    </source>
</evidence>
<comment type="cofactor">
    <cofactor evidence="11">
        <name>Mg(2+)</name>
        <dbReference type="ChEBI" id="CHEBI:18420"/>
    </cofactor>
    <text evidence="11">Magnesium is required for nucleotidyltransferase activity.</text>
</comment>
<feature type="binding site" evidence="11">
    <location>
        <position position="21"/>
    </location>
    <ligand>
        <name>Mg(2+)</name>
        <dbReference type="ChEBI" id="CHEBI:18420"/>
    </ligand>
</feature>
<proteinExistence type="inferred from homology"/>
<organism evidence="13 14">
    <name type="scientific">Inhella crocodyli</name>
    <dbReference type="NCBI Taxonomy" id="2499851"/>
    <lineage>
        <taxon>Bacteria</taxon>
        <taxon>Pseudomonadati</taxon>
        <taxon>Pseudomonadota</taxon>
        <taxon>Betaproteobacteria</taxon>
        <taxon>Burkholderiales</taxon>
        <taxon>Sphaerotilaceae</taxon>
        <taxon>Inhella</taxon>
    </lineage>
</organism>
<dbReference type="InterPro" id="IPR050124">
    <property type="entry name" value="tRNA_CCA-adding_enzyme"/>
</dbReference>
<dbReference type="InterPro" id="IPR043519">
    <property type="entry name" value="NT_sf"/>
</dbReference>
<feature type="binding site" evidence="11">
    <location>
        <position position="11"/>
    </location>
    <ligand>
        <name>ATP</name>
        <dbReference type="ChEBI" id="CHEBI:30616"/>
    </ligand>
</feature>
<evidence type="ECO:0000256" key="6">
    <source>
        <dbReference type="ARBA" id="ARBA00022741"/>
    </source>
</evidence>
<dbReference type="RefSeq" id="WP_127683075.1">
    <property type="nucleotide sequence ID" value="NZ_SACM01000003.1"/>
</dbReference>
<sequence length="416" mass="45127">MEIYEVGGAVRDALLGQPVSDRDYVVVGATPEQMLAQGFQPVGKDFPVFLHPETHAEYALARTERKTGPGYKGFAVHAAPGVTLEDDLARRDLTVNAIARAADGTLIDPFHGQQDLRDRVLRHVSPAFEEDPVRILRLARFAARWPDFTVAPETLALCQRMVEAGEVDHLVPERVWQEIARGLMEGGPARMLAVLRDCGALARLAPELDALWGVPQPLEHHPEGDTGTHIELVLAECVKAAAPLTVRFAALTHDLGKALTPAHELPRHIGHDAKGRKPLKALCERWKVPGDCRELAELACAEHIHVHQSLGFGAAAVWRLLQRSDALRKPERFLQMLQVCQHDAQGRTGLHERPYPQRARLGQALSAAQAVDSAAVSAPLLAVGARGEAIGRAVAAAREHAIATTLQAFDSEGASA</sequence>
<feature type="binding site" evidence="11">
    <location>
        <position position="11"/>
    </location>
    <ligand>
        <name>CTP</name>
        <dbReference type="ChEBI" id="CHEBI:37563"/>
    </ligand>
</feature>
<keyword evidence="11 13" id="KW-0378">Hydrolase</keyword>
<dbReference type="PROSITE" id="PS51831">
    <property type="entry name" value="HD"/>
    <property type="match status" value="1"/>
</dbReference>
<dbReference type="InterPro" id="IPR003607">
    <property type="entry name" value="HD/PDEase_dom"/>
</dbReference>
<dbReference type="SUPFAM" id="SSF81891">
    <property type="entry name" value="Poly A polymerase C-terminal region-like"/>
    <property type="match status" value="1"/>
</dbReference>
<keyword evidence="3 11" id="KW-0819">tRNA processing</keyword>
<comment type="similarity">
    <text evidence="11">Belongs to the tRNA nucleotidyltransferase/poly(A) polymerase family. Bacterial CCA-adding enzyme type 1 subfamily.</text>
</comment>
<dbReference type="CDD" id="cd05398">
    <property type="entry name" value="NT_ClassII-CCAase"/>
    <property type="match status" value="1"/>
</dbReference>
<keyword evidence="9 11" id="KW-0460">Magnesium</keyword>
<feature type="binding site" evidence="11">
    <location>
        <position position="140"/>
    </location>
    <ligand>
        <name>ATP</name>
        <dbReference type="ChEBI" id="CHEBI:30616"/>
    </ligand>
</feature>
<evidence type="ECO:0000313" key="13">
    <source>
        <dbReference type="EMBL" id="RVT84675.1"/>
    </source>
</evidence>
<evidence type="ECO:0000256" key="2">
    <source>
        <dbReference type="ARBA" id="ARBA00022679"/>
    </source>
</evidence>
<feature type="binding site" evidence="11">
    <location>
        <position position="137"/>
    </location>
    <ligand>
        <name>ATP</name>
        <dbReference type="ChEBI" id="CHEBI:30616"/>
    </ligand>
</feature>
<dbReference type="EC" id="2.7.7.72" evidence="11"/>
<dbReference type="PANTHER" id="PTHR47545">
    <property type="entry name" value="MULTIFUNCTIONAL CCA PROTEIN"/>
    <property type="match status" value="1"/>
</dbReference>